<dbReference type="OrthoDB" id="2117972at2759"/>
<feature type="domain" description="F-box" evidence="9">
    <location>
        <begin position="216"/>
        <end position="266"/>
    </location>
</feature>
<evidence type="ECO:0000256" key="4">
    <source>
        <dbReference type="ARBA" id="ARBA00022490"/>
    </source>
</evidence>
<comment type="subcellular location">
    <subcellularLocation>
        <location evidence="1">Cytoplasm</location>
    </subcellularLocation>
</comment>
<evidence type="ECO:0000259" key="9">
    <source>
        <dbReference type="Pfam" id="PF12937"/>
    </source>
</evidence>
<name>A0A8S4A020_9EUPU</name>
<dbReference type="PANTHER" id="PTHR12874:SF29">
    <property type="entry name" value="F-BOX ONLY PROTEIN 9"/>
    <property type="match status" value="1"/>
</dbReference>
<dbReference type="FunFam" id="1.20.1280.50:FF:000012">
    <property type="entry name" value="F-box only protein 9"/>
    <property type="match status" value="1"/>
</dbReference>
<feature type="compositionally biased region" description="Basic and acidic residues" evidence="8">
    <location>
        <begin position="36"/>
        <end position="46"/>
    </location>
</feature>
<dbReference type="SMART" id="SM00028">
    <property type="entry name" value="TPR"/>
    <property type="match status" value="1"/>
</dbReference>
<feature type="region of interest" description="Disordered" evidence="8">
    <location>
        <begin position="88"/>
        <end position="108"/>
    </location>
</feature>
<dbReference type="PROSITE" id="PS50005">
    <property type="entry name" value="TPR"/>
    <property type="match status" value="1"/>
</dbReference>
<evidence type="ECO:0000256" key="5">
    <source>
        <dbReference type="ARBA" id="ARBA00022786"/>
    </source>
</evidence>
<keyword evidence="4" id="KW-0963">Cytoplasm</keyword>
<evidence type="ECO:0000256" key="8">
    <source>
        <dbReference type="SAM" id="MobiDB-lite"/>
    </source>
</evidence>
<dbReference type="GO" id="GO:0019005">
    <property type="term" value="C:SCF ubiquitin ligase complex"/>
    <property type="evidence" value="ECO:0007669"/>
    <property type="project" value="TreeGrafter"/>
</dbReference>
<reference evidence="11" key="1">
    <citation type="submission" date="2021-04" db="EMBL/GenBank/DDBJ databases">
        <authorList>
            <consortium name="Molecular Ecology Group"/>
        </authorList>
    </citation>
    <scope>NUCLEOTIDE SEQUENCE</scope>
</reference>
<feature type="region of interest" description="Disordered" evidence="8">
    <location>
        <begin position="56"/>
        <end position="75"/>
    </location>
</feature>
<evidence type="ECO:0000313" key="12">
    <source>
        <dbReference type="Proteomes" id="UP000678393"/>
    </source>
</evidence>
<comment type="caution">
    <text evidence="11">The sequence shown here is derived from an EMBL/GenBank/DDBJ whole genome shotgun (WGS) entry which is preliminary data.</text>
</comment>
<dbReference type="CDD" id="cd22089">
    <property type="entry name" value="F-box_FBXO9"/>
    <property type="match status" value="1"/>
</dbReference>
<dbReference type="EMBL" id="CAJHNH020007334">
    <property type="protein sequence ID" value="CAG5134554.1"/>
    <property type="molecule type" value="Genomic_DNA"/>
</dbReference>
<keyword evidence="6 7" id="KW-0802">TPR repeat</keyword>
<dbReference type="InterPro" id="IPR045464">
    <property type="entry name" value="Hrt3/FBXO9_C"/>
</dbReference>
<evidence type="ECO:0000256" key="7">
    <source>
        <dbReference type="PROSITE-ProRule" id="PRU00339"/>
    </source>
</evidence>
<evidence type="ECO:0000256" key="2">
    <source>
        <dbReference type="ARBA" id="ARBA00004906"/>
    </source>
</evidence>
<evidence type="ECO:0000256" key="1">
    <source>
        <dbReference type="ARBA" id="ARBA00004496"/>
    </source>
</evidence>
<evidence type="ECO:0000259" key="10">
    <source>
        <dbReference type="Pfam" id="PF19270"/>
    </source>
</evidence>
<feature type="region of interest" description="Disordered" evidence="8">
    <location>
        <begin position="1"/>
        <end position="50"/>
    </location>
</feature>
<dbReference type="AlphaFoldDB" id="A0A8S4A020"/>
<organism evidence="11 12">
    <name type="scientific">Candidula unifasciata</name>
    <dbReference type="NCBI Taxonomy" id="100452"/>
    <lineage>
        <taxon>Eukaryota</taxon>
        <taxon>Metazoa</taxon>
        <taxon>Spiralia</taxon>
        <taxon>Lophotrochozoa</taxon>
        <taxon>Mollusca</taxon>
        <taxon>Gastropoda</taxon>
        <taxon>Heterobranchia</taxon>
        <taxon>Euthyneura</taxon>
        <taxon>Panpulmonata</taxon>
        <taxon>Eupulmonata</taxon>
        <taxon>Stylommatophora</taxon>
        <taxon>Helicina</taxon>
        <taxon>Helicoidea</taxon>
        <taxon>Geomitridae</taxon>
        <taxon>Candidula</taxon>
    </lineage>
</organism>
<keyword evidence="5" id="KW-0833">Ubl conjugation pathway</keyword>
<feature type="domain" description="F-box protein Hrt3/FBXO9 C-terminal" evidence="10">
    <location>
        <begin position="277"/>
        <end position="387"/>
    </location>
</feature>
<dbReference type="InterPro" id="IPR019734">
    <property type="entry name" value="TPR_rpt"/>
</dbReference>
<gene>
    <name evidence="11" type="ORF">CUNI_LOCUS20112</name>
</gene>
<dbReference type="InterPro" id="IPR001810">
    <property type="entry name" value="F-box_dom"/>
</dbReference>
<accession>A0A8S4A020</accession>
<comment type="pathway">
    <text evidence="2">Protein modification; protein ubiquitination.</text>
</comment>
<feature type="compositionally biased region" description="Polar residues" evidence="8">
    <location>
        <begin position="58"/>
        <end position="75"/>
    </location>
</feature>
<dbReference type="Pfam" id="PF12937">
    <property type="entry name" value="F-box-like"/>
    <property type="match status" value="1"/>
</dbReference>
<sequence>MDESPIIRKAKVNQEDLTESDCEYDSEQVDLEEDGLENRVINRGDETEQNVEALFGDQTVSSEGGRKNSSTSDVNSQLEVFRQQWQDELQQKPGSRGQSPKSSVNEGNNVCLKAKQANDIENEARAFFLQGMQAEDDGMLNEAIFYYRKALQLVPDIESRLGNVLNRGPKDRAIQDTESPMEKSDLEEDLLVHLQHMKLKDEALCQPEYEQKMTHISCLPVELIVYILHWVVSNDLDLRSLEMFSLVCRGFYVCARDERVWKKACEKIWGVNLGNSKRYNGSWRRMMIERPHLLFDGCYISKVTYIRQGEQGMDSFYRPFHLVEYFRYVRFFPDGQVLMLVSPEDPIQSLPKLRYRNSKVAGILRGGYRMSDFKVTCILKRVRSEPVSNNRYKRHRQAANQHEVEMSYSVEFDVVSCGKRTNAQLVWHSYAVTSVQRSTGEEVTSNFDLNKRTFPPLIFSRVRSYTSASTEPLM</sequence>
<dbReference type="Proteomes" id="UP000678393">
    <property type="component" value="Unassembled WGS sequence"/>
</dbReference>
<dbReference type="Pfam" id="PF19270">
    <property type="entry name" value="FBO_C"/>
    <property type="match status" value="1"/>
</dbReference>
<dbReference type="SUPFAM" id="SSF81383">
    <property type="entry name" value="F-box domain"/>
    <property type="match status" value="1"/>
</dbReference>
<dbReference type="Gene3D" id="1.20.1280.50">
    <property type="match status" value="1"/>
</dbReference>
<proteinExistence type="predicted"/>
<dbReference type="InterPro" id="IPR036047">
    <property type="entry name" value="F-box-like_dom_sf"/>
</dbReference>
<feature type="repeat" description="TPR" evidence="7">
    <location>
        <begin position="124"/>
        <end position="157"/>
    </location>
</feature>
<feature type="compositionally biased region" description="Acidic residues" evidence="8">
    <location>
        <begin position="16"/>
        <end position="35"/>
    </location>
</feature>
<evidence type="ECO:0000256" key="6">
    <source>
        <dbReference type="ARBA" id="ARBA00022803"/>
    </source>
</evidence>
<dbReference type="GO" id="GO:0031146">
    <property type="term" value="P:SCF-dependent proteasomal ubiquitin-dependent protein catabolic process"/>
    <property type="evidence" value="ECO:0007669"/>
    <property type="project" value="TreeGrafter"/>
</dbReference>
<evidence type="ECO:0000256" key="3">
    <source>
        <dbReference type="ARBA" id="ARBA00019775"/>
    </source>
</evidence>
<evidence type="ECO:0000313" key="11">
    <source>
        <dbReference type="EMBL" id="CAG5134554.1"/>
    </source>
</evidence>
<dbReference type="GO" id="GO:0005737">
    <property type="term" value="C:cytoplasm"/>
    <property type="evidence" value="ECO:0007669"/>
    <property type="project" value="UniProtKB-SubCell"/>
</dbReference>
<dbReference type="PANTHER" id="PTHR12874">
    <property type="entry name" value="F-BOX ONLY PROTEIN 48-RELATED"/>
    <property type="match status" value="1"/>
</dbReference>
<protein>
    <recommendedName>
        <fullName evidence="3">F-box only protein 9</fullName>
    </recommendedName>
</protein>
<keyword evidence="12" id="KW-1185">Reference proteome</keyword>